<dbReference type="Proteomes" id="UP000505355">
    <property type="component" value="Chromosome"/>
</dbReference>
<proteinExistence type="predicted"/>
<keyword evidence="2" id="KW-1185">Reference proteome</keyword>
<organism evidence="1 2">
    <name type="scientific">Mucilaginibacter mali</name>
    <dbReference type="NCBI Taxonomy" id="2740462"/>
    <lineage>
        <taxon>Bacteria</taxon>
        <taxon>Pseudomonadati</taxon>
        <taxon>Bacteroidota</taxon>
        <taxon>Sphingobacteriia</taxon>
        <taxon>Sphingobacteriales</taxon>
        <taxon>Sphingobacteriaceae</taxon>
        <taxon>Mucilaginibacter</taxon>
    </lineage>
</organism>
<name>A0A7D4Q673_9SPHI</name>
<accession>A0A7D4Q673</accession>
<evidence type="ECO:0000313" key="1">
    <source>
        <dbReference type="EMBL" id="QKJ28425.1"/>
    </source>
</evidence>
<dbReference type="AlphaFoldDB" id="A0A7D4Q673"/>
<reference evidence="1 2" key="1">
    <citation type="submission" date="2020-05" db="EMBL/GenBank/DDBJ databases">
        <title>Mucilaginibacter mali sp. nov.</title>
        <authorList>
            <person name="Kim H.S."/>
            <person name="Lee K.C."/>
            <person name="Suh M.K."/>
            <person name="Kim J.-S."/>
            <person name="Han K.-I."/>
            <person name="Eom M.K."/>
            <person name="Shin Y.K."/>
            <person name="Lee J.-S."/>
        </authorList>
    </citation>
    <scope>NUCLEOTIDE SEQUENCE [LARGE SCALE GENOMIC DNA]</scope>
    <source>
        <strain evidence="1 2">G2-14</strain>
    </source>
</reference>
<dbReference type="EMBL" id="CP054139">
    <property type="protein sequence ID" value="QKJ28425.1"/>
    <property type="molecule type" value="Genomic_DNA"/>
</dbReference>
<gene>
    <name evidence="1" type="ORF">HQ865_01170</name>
</gene>
<sequence length="132" mass="13939">MPIDDIAIAPPADGGELIDTPAPINNTLRLGLEKQAVGNGTCRMVADSGTALPNIPGEANSAILMLEAAPDADLTATLARIWLDGTTPTEFKGLAVTHGAAFEITCRRDLVRARLFPCDGLNHLLNVQYFSV</sequence>
<dbReference type="RefSeq" id="WP_173413127.1">
    <property type="nucleotide sequence ID" value="NZ_CP054139.1"/>
</dbReference>
<evidence type="ECO:0000313" key="2">
    <source>
        <dbReference type="Proteomes" id="UP000505355"/>
    </source>
</evidence>
<protein>
    <submittedName>
        <fullName evidence="1">Uncharacterized protein</fullName>
    </submittedName>
</protein>
<dbReference type="KEGG" id="mmab:HQ865_01170"/>